<name>A0A1D7QFN6_9SPHI</name>
<evidence type="ECO:0008006" key="3">
    <source>
        <dbReference type="Google" id="ProtNLM"/>
    </source>
</evidence>
<gene>
    <name evidence="1" type="ORF">BFS30_10060</name>
</gene>
<dbReference type="GO" id="GO:0008770">
    <property type="term" value="F:[acyl-carrier-protein] phosphodiesterase activity"/>
    <property type="evidence" value="ECO:0007669"/>
    <property type="project" value="InterPro"/>
</dbReference>
<proteinExistence type="predicted"/>
<sequence>MNFLSHFYFERDNHDENMVIGVILPDLVKNAQKESNLYPLKEKHLFEADKYQLSILSGWEKHLEVDRIFHSSEFFKTQTNALKQLILPVFDEKSPVKPFFLAHIGLELVLDHLLTVKGAVSIPTFYEQLTLADKPALAHFLKNCGLNNTSTFFSFLEQFISSRYLFSYQKMENISYALNRICMRLWENPFTEVQLSLLTERLEAYKESIEPDYMEIFNGIEGMLPPLF</sequence>
<keyword evidence="2" id="KW-1185">Reference proteome</keyword>
<protein>
    <recommendedName>
        <fullName evidence="3">Acyl carrier protein phosphodiesterase</fullName>
    </recommendedName>
</protein>
<dbReference type="AlphaFoldDB" id="A0A1D7QFN6"/>
<dbReference type="RefSeq" id="WP_069379171.1">
    <property type="nucleotide sequence ID" value="NZ_CP017141.1"/>
</dbReference>
<dbReference type="GO" id="GO:0006633">
    <property type="term" value="P:fatty acid biosynthetic process"/>
    <property type="evidence" value="ECO:0007669"/>
    <property type="project" value="InterPro"/>
</dbReference>
<dbReference type="KEGG" id="psty:BFS30_10060"/>
<organism evidence="1 2">
    <name type="scientific">Pedobacter steynii</name>
    <dbReference type="NCBI Taxonomy" id="430522"/>
    <lineage>
        <taxon>Bacteria</taxon>
        <taxon>Pseudomonadati</taxon>
        <taxon>Bacteroidota</taxon>
        <taxon>Sphingobacteriia</taxon>
        <taxon>Sphingobacteriales</taxon>
        <taxon>Sphingobacteriaceae</taxon>
        <taxon>Pedobacter</taxon>
    </lineage>
</organism>
<dbReference type="InterPro" id="IPR007431">
    <property type="entry name" value="ACP_PD"/>
</dbReference>
<dbReference type="EMBL" id="CP017141">
    <property type="protein sequence ID" value="AOM77481.1"/>
    <property type="molecule type" value="Genomic_DNA"/>
</dbReference>
<reference evidence="1 2" key="1">
    <citation type="submission" date="2016-08" db="EMBL/GenBank/DDBJ databases">
        <authorList>
            <person name="Seilhamer J.J."/>
        </authorList>
    </citation>
    <scope>NUCLEOTIDE SEQUENCE [LARGE SCALE GENOMIC DNA]</scope>
    <source>
        <strain evidence="1 2">DX4</strain>
    </source>
</reference>
<evidence type="ECO:0000313" key="2">
    <source>
        <dbReference type="Proteomes" id="UP000094313"/>
    </source>
</evidence>
<dbReference type="Proteomes" id="UP000094313">
    <property type="component" value="Chromosome"/>
</dbReference>
<accession>A0A1D7QFN6</accession>
<dbReference type="OrthoDB" id="790170at2"/>
<dbReference type="Pfam" id="PF04336">
    <property type="entry name" value="ACP_PD"/>
    <property type="match status" value="1"/>
</dbReference>
<evidence type="ECO:0000313" key="1">
    <source>
        <dbReference type="EMBL" id="AOM77481.1"/>
    </source>
</evidence>